<gene>
    <name evidence="1" type="ORF">EgrG_000407900</name>
</gene>
<proteinExistence type="predicted"/>
<evidence type="ECO:0000313" key="1">
    <source>
        <dbReference type="EMBL" id="CDS24526.1"/>
    </source>
</evidence>
<organism evidence="1">
    <name type="scientific">Echinococcus granulosus</name>
    <name type="common">Hydatid tapeworm</name>
    <dbReference type="NCBI Taxonomy" id="6210"/>
    <lineage>
        <taxon>Eukaryota</taxon>
        <taxon>Metazoa</taxon>
        <taxon>Spiralia</taxon>
        <taxon>Lophotrochozoa</taxon>
        <taxon>Platyhelminthes</taxon>
        <taxon>Cestoda</taxon>
        <taxon>Eucestoda</taxon>
        <taxon>Cyclophyllidea</taxon>
        <taxon>Taeniidae</taxon>
        <taxon>Echinococcus</taxon>
        <taxon>Echinococcus granulosus group</taxon>
    </lineage>
</organism>
<dbReference type="EMBL" id="LK028608">
    <property type="protein sequence ID" value="CDS24526.1"/>
    <property type="molecule type" value="Genomic_DNA"/>
</dbReference>
<accession>A0A068X3F0</accession>
<evidence type="ECO:0000313" key="3">
    <source>
        <dbReference type="WBParaSite" id="EgrG_000407900"/>
    </source>
</evidence>
<protein>
    <submittedName>
        <fullName evidence="1 3">Pfam-B_12657 and Pfam-B_9564 domain containing protein</fullName>
    </submittedName>
</protein>
<evidence type="ECO:0000313" key="2">
    <source>
        <dbReference type="Proteomes" id="UP000492820"/>
    </source>
</evidence>
<sequence length="154" mass="16369">MLKTTGMSSIYFASKARKYKRCACTPLASCSNSKEVGDFFTNCSANTKIVAVSVYHDDGHPHDWPHCGTATDGQAHGFSHWGTSTDGHVHGSLHWGTSTDGHVHGSLHGGTSTDGHAHGFTHCEPCLLSPTVTNFNAYGLGQLPNPISSAVYLL</sequence>
<name>A0A068X3F0_ECHGR</name>
<dbReference type="AlphaFoldDB" id="A0A068X3F0"/>
<reference evidence="1" key="2">
    <citation type="submission" date="2014-06" db="EMBL/GenBank/DDBJ databases">
        <authorList>
            <person name="Aslett M."/>
        </authorList>
    </citation>
    <scope>NUCLEOTIDE SEQUENCE</scope>
</reference>
<reference evidence="3" key="3">
    <citation type="submission" date="2020-10" db="UniProtKB">
        <authorList>
            <consortium name="WormBaseParasite"/>
        </authorList>
    </citation>
    <scope>IDENTIFICATION</scope>
</reference>
<dbReference type="Proteomes" id="UP000492820">
    <property type="component" value="Unassembled WGS sequence"/>
</dbReference>
<reference evidence="1 2" key="1">
    <citation type="journal article" date="2013" name="Nature">
        <title>The genomes of four tapeworm species reveal adaptations to parasitism.</title>
        <authorList>
            <person name="Tsai I.J."/>
            <person name="Zarowiecki M."/>
            <person name="Holroyd N."/>
            <person name="Garciarrubio A."/>
            <person name="Sanchez-Flores A."/>
            <person name="Brooks K.L."/>
            <person name="Tracey A."/>
            <person name="Bobes R.J."/>
            <person name="Fragoso G."/>
            <person name="Sciutto E."/>
            <person name="Aslett M."/>
            <person name="Beasley H."/>
            <person name="Bennett H.M."/>
            <person name="Cai J."/>
            <person name="Camicia F."/>
            <person name="Clark R."/>
            <person name="Cucher M."/>
            <person name="De Silva N."/>
            <person name="Day T.A."/>
            <person name="Deplazes P."/>
            <person name="Estrada K."/>
            <person name="Fernandez C."/>
            <person name="Holland P.W."/>
            <person name="Hou J."/>
            <person name="Hu S."/>
            <person name="Huckvale T."/>
            <person name="Hung S.S."/>
            <person name="Kamenetzky L."/>
            <person name="Keane J.A."/>
            <person name="Kiss F."/>
            <person name="Koziol U."/>
            <person name="Lambert O."/>
            <person name="Liu K."/>
            <person name="Luo X."/>
            <person name="Luo Y."/>
            <person name="Macchiaroli N."/>
            <person name="Nichol S."/>
            <person name="Paps J."/>
            <person name="Parkinson J."/>
            <person name="Pouchkina-Stantcheva N."/>
            <person name="Riddiford N."/>
            <person name="Rosenzvit M."/>
            <person name="Salinas G."/>
            <person name="Wasmuth J.D."/>
            <person name="Zamanian M."/>
            <person name="Zheng Y."/>
            <person name="Cai X."/>
            <person name="Soberon X."/>
            <person name="Olson P.D."/>
            <person name="Laclette J.P."/>
            <person name="Brehm K."/>
            <person name="Berriman M."/>
            <person name="Garciarrubio A."/>
            <person name="Bobes R.J."/>
            <person name="Fragoso G."/>
            <person name="Sanchez-Flores A."/>
            <person name="Estrada K."/>
            <person name="Cevallos M.A."/>
            <person name="Morett E."/>
            <person name="Gonzalez V."/>
            <person name="Portillo T."/>
            <person name="Ochoa-Leyva A."/>
            <person name="Jose M.V."/>
            <person name="Sciutto E."/>
            <person name="Landa A."/>
            <person name="Jimenez L."/>
            <person name="Valdes V."/>
            <person name="Carrero J.C."/>
            <person name="Larralde C."/>
            <person name="Morales-Montor J."/>
            <person name="Limon-Lason J."/>
            <person name="Soberon X."/>
            <person name="Laclette J.P."/>
        </authorList>
    </citation>
    <scope>NUCLEOTIDE SEQUENCE [LARGE SCALE GENOMIC DNA]</scope>
</reference>
<dbReference type="WBParaSite" id="EgrG_000407900">
    <property type="protein sequence ID" value="EgrG_000407900"/>
    <property type="gene ID" value="EgrG_000407900"/>
</dbReference>